<dbReference type="PANTHER" id="PTHR30371:SF0">
    <property type="entry name" value="SEC-INDEPENDENT PROTEIN TRANSLOCASE PROTEIN TATC, CHLOROPLASTIC-RELATED"/>
    <property type="match status" value="1"/>
</dbReference>
<dbReference type="Pfam" id="PF00902">
    <property type="entry name" value="TatC"/>
    <property type="match status" value="1"/>
</dbReference>
<reference evidence="6 7" key="1">
    <citation type="submission" date="2017-11" db="EMBL/GenBank/DDBJ databases">
        <title>Isolation and Characterization of Family Methanocellaceae Species from Potential Methane Hydrate Area Offshore Southwestern Taiwan.</title>
        <authorList>
            <person name="Zhang W.-L."/>
            <person name="Chen W.-C."/>
            <person name="Lai M.-C."/>
            <person name="Chen S.-C."/>
        </authorList>
    </citation>
    <scope>NUCLEOTIDE SEQUENCE [LARGE SCALE GENOMIC DNA]</scope>
    <source>
        <strain evidence="6 7">CWC-04</strain>
    </source>
</reference>
<comment type="function">
    <text evidence="5">Part of the twin-arginine translocation (Tat) system that transports large folded proteins containing a characteristic twin-arginine motif in their signal peptide across membranes.</text>
</comment>
<evidence type="ECO:0000313" key="7">
    <source>
        <dbReference type="Proteomes" id="UP001320159"/>
    </source>
</evidence>
<comment type="caution">
    <text evidence="6">The sequence shown here is derived from an EMBL/GenBank/DDBJ whole genome shotgun (WGS) entry which is preliminary data.</text>
</comment>
<dbReference type="InterPro" id="IPR002033">
    <property type="entry name" value="TatC"/>
</dbReference>
<keyword evidence="5" id="KW-1003">Cell membrane</keyword>
<feature type="transmembrane region" description="Helical" evidence="5">
    <location>
        <begin position="59"/>
        <end position="77"/>
    </location>
</feature>
<evidence type="ECO:0000256" key="2">
    <source>
        <dbReference type="ARBA" id="ARBA00022692"/>
    </source>
</evidence>
<evidence type="ECO:0000256" key="1">
    <source>
        <dbReference type="ARBA" id="ARBA00004141"/>
    </source>
</evidence>
<keyword evidence="7" id="KW-1185">Reference proteome</keyword>
<dbReference type="GO" id="GO:0043953">
    <property type="term" value="P:protein transport by the Tat complex"/>
    <property type="evidence" value="ECO:0007669"/>
    <property type="project" value="UniProtKB-UniRule"/>
</dbReference>
<sequence length="235" mass="26891">MVKFKNTIIYLLLYVLVVSSISFPFTGNIILRMRDDLLVGQYILIQTQPLELMMLQLKMSIIIGIIAALPVLFYLAYKQVKERKLGHRLKISKLKLALWLISALALFTVGCAYSYYLMLPFVFQYLLQSAVDVGVANHWKVTEFINFAIMTTFVFGLVFELPLVMTILARSGIVPVEIFKRYRRHMYIVILIVAALVTSPDVITQIMVGVPLIIFYELSLFLLRFTVKPSRANVA</sequence>
<dbReference type="GO" id="GO:0009977">
    <property type="term" value="F:proton motive force dependent protein transmembrane transporter activity"/>
    <property type="evidence" value="ECO:0007669"/>
    <property type="project" value="TreeGrafter"/>
</dbReference>
<evidence type="ECO:0000256" key="4">
    <source>
        <dbReference type="ARBA" id="ARBA00023136"/>
    </source>
</evidence>
<keyword evidence="5" id="KW-0653">Protein transport</keyword>
<dbReference type="Proteomes" id="UP001320159">
    <property type="component" value="Unassembled WGS sequence"/>
</dbReference>
<dbReference type="PANTHER" id="PTHR30371">
    <property type="entry name" value="SEC-INDEPENDENT PROTEIN TRANSLOCASE PROTEIN TATC"/>
    <property type="match status" value="1"/>
</dbReference>
<proteinExistence type="inferred from homology"/>
<feature type="transmembrane region" description="Helical" evidence="5">
    <location>
        <begin position="144"/>
        <end position="165"/>
    </location>
</feature>
<evidence type="ECO:0000256" key="3">
    <source>
        <dbReference type="ARBA" id="ARBA00022989"/>
    </source>
</evidence>
<keyword evidence="3 5" id="KW-1133">Transmembrane helix</keyword>
<evidence type="ECO:0000313" key="6">
    <source>
        <dbReference type="EMBL" id="MCD1294547.1"/>
    </source>
</evidence>
<comment type="subunit">
    <text evidence="5">Forms a complex with TatA.</text>
</comment>
<dbReference type="AlphaFoldDB" id="A0AAP2RCF4"/>
<name>A0AAP2RCF4_9EURY</name>
<evidence type="ECO:0000256" key="5">
    <source>
        <dbReference type="HAMAP-Rule" id="MF_00902"/>
    </source>
</evidence>
<dbReference type="GO" id="GO:0033281">
    <property type="term" value="C:TAT protein transport complex"/>
    <property type="evidence" value="ECO:0007669"/>
    <property type="project" value="UniProtKB-UniRule"/>
</dbReference>
<organism evidence="6 7">
    <name type="scientific">Methanooceanicella nereidis</name>
    <dbReference type="NCBI Taxonomy" id="2052831"/>
    <lineage>
        <taxon>Archaea</taxon>
        <taxon>Methanobacteriati</taxon>
        <taxon>Methanobacteriota</taxon>
        <taxon>Stenosarchaea group</taxon>
        <taxon>Methanomicrobia</taxon>
        <taxon>Methanocellales</taxon>
        <taxon>Methanocellaceae</taxon>
        <taxon>Methanooceanicella</taxon>
    </lineage>
</organism>
<comment type="subcellular location">
    <subcellularLocation>
        <location evidence="5">Cell membrane</location>
        <topology evidence="5">Multi-pass membrane protein</topology>
    </subcellularLocation>
    <subcellularLocation>
        <location evidence="1">Membrane</location>
        <topology evidence="1">Multi-pass membrane protein</topology>
    </subcellularLocation>
</comment>
<dbReference type="PRINTS" id="PR01840">
    <property type="entry name" value="TATCFAMILY"/>
</dbReference>
<feature type="transmembrane region" description="Helical" evidence="5">
    <location>
        <begin position="97"/>
        <end position="116"/>
    </location>
</feature>
<keyword evidence="5" id="KW-0813">Transport</keyword>
<dbReference type="EMBL" id="PGCK01000004">
    <property type="protein sequence ID" value="MCD1294547.1"/>
    <property type="molecule type" value="Genomic_DNA"/>
</dbReference>
<feature type="transmembrane region" description="Helical" evidence="5">
    <location>
        <begin position="209"/>
        <end position="227"/>
    </location>
</feature>
<accession>A0AAP2RCF4</accession>
<keyword evidence="2 5" id="KW-0812">Transmembrane</keyword>
<comment type="similarity">
    <text evidence="5">Belongs to the TatC family.</text>
</comment>
<protein>
    <recommendedName>
        <fullName evidence="5">Sec-independent protein translocase protein TatC</fullName>
    </recommendedName>
</protein>
<dbReference type="HAMAP" id="MF_00902">
    <property type="entry name" value="TatC"/>
    <property type="match status" value="1"/>
</dbReference>
<feature type="transmembrane region" description="Helical" evidence="5">
    <location>
        <begin position="186"/>
        <end position="203"/>
    </location>
</feature>
<dbReference type="GO" id="GO:0065002">
    <property type="term" value="P:intracellular protein transmembrane transport"/>
    <property type="evidence" value="ECO:0007669"/>
    <property type="project" value="TreeGrafter"/>
</dbReference>
<feature type="transmembrane region" description="Helical" evidence="5">
    <location>
        <begin position="7"/>
        <end position="31"/>
    </location>
</feature>
<gene>
    <name evidence="5" type="primary">tatC</name>
    <name evidence="6" type="ORF">CUJ83_05970</name>
</gene>
<keyword evidence="5" id="KW-0811">Translocation</keyword>
<keyword evidence="4 5" id="KW-0472">Membrane</keyword>